<protein>
    <submittedName>
        <fullName evidence="1">Transcription and mRNA export factor ENY2-2</fullName>
    </submittedName>
</protein>
<dbReference type="Proteomes" id="UP000805704">
    <property type="component" value="Chromosome 16"/>
</dbReference>
<sequence>VYLYLSFAPGTVPLLSHISSHNSYGKTSLNLTPCIGSLRPVGGSVCFTQQDLTLAITGHMLYGAAAAGAASQPIINCAVYFSCTVHLLSSIQLVDEPKDQHHCDEGIQHREPTPVLSLSTPVLCSQLLMWQEKCEHGFGKLHFSSPSSPRDIGVRSLQLHSKNESSDVLCEVTRANTKLAAEVLLGSMERFSIFQLFQCSHTAVISPVSCFQQEKKSSAKLTVHYLPAPNGRQLAKKVEHFAAVEADISLKEVLETKTELKGK</sequence>
<comment type="caution">
    <text evidence="1">The sequence shown here is derived from an EMBL/GenBank/DDBJ whole genome shotgun (WGS) entry which is preliminary data.</text>
</comment>
<feature type="non-terminal residue" evidence="1">
    <location>
        <position position="1"/>
    </location>
</feature>
<keyword evidence="2" id="KW-1185">Reference proteome</keyword>
<reference evidence="1" key="1">
    <citation type="submission" date="2020-04" db="EMBL/GenBank/DDBJ databases">
        <title>A chromosome-scale assembly and high-density genetic map of the yellow drum (Nibea albiflora) genome.</title>
        <authorList>
            <person name="Xu D."/>
            <person name="Zhang W."/>
            <person name="Chen R."/>
            <person name="Tan P."/>
            <person name="Wang L."/>
            <person name="Song H."/>
            <person name="Tian L."/>
            <person name="Zhu Q."/>
            <person name="Wang B."/>
        </authorList>
    </citation>
    <scope>NUCLEOTIDE SEQUENCE</scope>
    <source>
        <strain evidence="1">ZJHYS-2018</strain>
    </source>
</reference>
<evidence type="ECO:0000313" key="1">
    <source>
        <dbReference type="EMBL" id="KAG8010293.1"/>
    </source>
</evidence>
<dbReference type="EMBL" id="CM024804">
    <property type="protein sequence ID" value="KAG8010293.1"/>
    <property type="molecule type" value="Genomic_DNA"/>
</dbReference>
<accession>A0ACB7F8E5</accession>
<name>A0ACB7F8E5_NIBAL</name>
<evidence type="ECO:0000313" key="2">
    <source>
        <dbReference type="Proteomes" id="UP000805704"/>
    </source>
</evidence>
<gene>
    <name evidence="1" type="primary">ENY2-2</name>
    <name evidence="1" type="ORF">GBF38_014553</name>
</gene>
<proteinExistence type="predicted"/>
<organism evidence="1 2">
    <name type="scientific">Nibea albiflora</name>
    <name type="common">Yellow drum</name>
    <name type="synonym">Corvina albiflora</name>
    <dbReference type="NCBI Taxonomy" id="240163"/>
    <lineage>
        <taxon>Eukaryota</taxon>
        <taxon>Metazoa</taxon>
        <taxon>Chordata</taxon>
        <taxon>Craniata</taxon>
        <taxon>Vertebrata</taxon>
        <taxon>Euteleostomi</taxon>
        <taxon>Actinopterygii</taxon>
        <taxon>Neopterygii</taxon>
        <taxon>Teleostei</taxon>
        <taxon>Neoteleostei</taxon>
        <taxon>Acanthomorphata</taxon>
        <taxon>Eupercaria</taxon>
        <taxon>Sciaenidae</taxon>
        <taxon>Nibea</taxon>
    </lineage>
</organism>